<dbReference type="Gene3D" id="1.10.238.10">
    <property type="entry name" value="EF-hand"/>
    <property type="match status" value="2"/>
</dbReference>
<dbReference type="InterPro" id="IPR051111">
    <property type="entry name" value="Ca-binding_regulatory"/>
</dbReference>
<dbReference type="InParanoid" id="D2V029"/>
<dbReference type="PANTHER" id="PTHR46311">
    <property type="entry name" value="CALCIUM-BINDING PROTEIN 8-RELATED"/>
    <property type="match status" value="1"/>
</dbReference>
<dbReference type="Pfam" id="PF13499">
    <property type="entry name" value="EF-hand_7"/>
    <property type="match status" value="2"/>
</dbReference>
<accession>D2V029</accession>
<name>D2V029_NAEGR</name>
<dbReference type="SMART" id="SM00054">
    <property type="entry name" value="EFh"/>
    <property type="match status" value="3"/>
</dbReference>
<dbReference type="PROSITE" id="PS00018">
    <property type="entry name" value="EF_HAND_1"/>
    <property type="match status" value="3"/>
</dbReference>
<dbReference type="eggNOG" id="KOG0027">
    <property type="taxonomic scope" value="Eukaryota"/>
</dbReference>
<proteinExistence type="predicted"/>
<feature type="domain" description="EF-hand" evidence="3">
    <location>
        <begin position="1"/>
        <end position="22"/>
    </location>
</feature>
<evidence type="ECO:0000259" key="3">
    <source>
        <dbReference type="PROSITE" id="PS50222"/>
    </source>
</evidence>
<evidence type="ECO:0000313" key="4">
    <source>
        <dbReference type="EMBL" id="EFC49457.1"/>
    </source>
</evidence>
<dbReference type="GO" id="GO:0032588">
    <property type="term" value="C:trans-Golgi network membrane"/>
    <property type="evidence" value="ECO:0007669"/>
    <property type="project" value="TreeGrafter"/>
</dbReference>
<evidence type="ECO:0000256" key="2">
    <source>
        <dbReference type="ARBA" id="ARBA00022837"/>
    </source>
</evidence>
<dbReference type="SUPFAM" id="SSF47473">
    <property type="entry name" value="EF-hand"/>
    <property type="match status" value="1"/>
</dbReference>
<dbReference type="EMBL" id="GG738847">
    <property type="protein sequence ID" value="EFC49457.1"/>
    <property type="molecule type" value="Genomic_DNA"/>
</dbReference>
<feature type="non-terminal residue" evidence="4">
    <location>
        <position position="1"/>
    </location>
</feature>
<keyword evidence="1" id="KW-0677">Repeat</keyword>
<feature type="domain" description="EF-hand" evidence="3">
    <location>
        <begin position="69"/>
        <end position="104"/>
    </location>
</feature>
<dbReference type="InterPro" id="IPR011992">
    <property type="entry name" value="EF-hand-dom_pair"/>
</dbReference>
<dbReference type="STRING" id="5762.D2V029"/>
<dbReference type="PANTHER" id="PTHR46311:SF5">
    <property type="entry name" value="EF-HAND DOMAIN-CONTAINING PROTEIN"/>
    <property type="match status" value="1"/>
</dbReference>
<dbReference type="KEGG" id="ngr:NAEGRDRAFT_29921"/>
<dbReference type="GO" id="GO:0005509">
    <property type="term" value="F:calcium ion binding"/>
    <property type="evidence" value="ECO:0007669"/>
    <property type="project" value="InterPro"/>
</dbReference>
<protein>
    <submittedName>
        <fullName evidence="4">Predicted protein</fullName>
    </submittedName>
</protein>
<sequence>KNGNGQMGTDELGDILRDLGFDFSTVEVEALQMYLDKNNDGVLSFEEFYEYWVKIASTNELSMIQKRVDLLTEAASSFKVYDTNGNHVLCLDEFEKFYRALYTQRAGASMAEIEQCLKSLDLDTNGVISFQEFIIWLNWLQ</sequence>
<dbReference type="Proteomes" id="UP000006671">
    <property type="component" value="Unassembled WGS sequence"/>
</dbReference>
<dbReference type="PROSITE" id="PS50222">
    <property type="entry name" value="EF_HAND_2"/>
    <property type="match status" value="4"/>
</dbReference>
<feature type="domain" description="EF-hand" evidence="3">
    <location>
        <begin position="108"/>
        <end position="141"/>
    </location>
</feature>
<dbReference type="AlphaFoldDB" id="D2V029"/>
<feature type="domain" description="EF-hand" evidence="3">
    <location>
        <begin position="35"/>
        <end position="58"/>
    </location>
</feature>
<organism evidence="5">
    <name type="scientific">Naegleria gruberi</name>
    <name type="common">Amoeba</name>
    <dbReference type="NCBI Taxonomy" id="5762"/>
    <lineage>
        <taxon>Eukaryota</taxon>
        <taxon>Discoba</taxon>
        <taxon>Heterolobosea</taxon>
        <taxon>Tetramitia</taxon>
        <taxon>Eutetramitia</taxon>
        <taxon>Vahlkampfiidae</taxon>
        <taxon>Naegleria</taxon>
    </lineage>
</organism>
<keyword evidence="2" id="KW-0106">Calcium</keyword>
<dbReference type="OrthoDB" id="26525at2759"/>
<dbReference type="RefSeq" id="XP_002682201.1">
    <property type="nucleotide sequence ID" value="XM_002682155.1"/>
</dbReference>
<keyword evidence="5" id="KW-1185">Reference proteome</keyword>
<evidence type="ECO:0000313" key="5">
    <source>
        <dbReference type="Proteomes" id="UP000006671"/>
    </source>
</evidence>
<dbReference type="GeneID" id="8856456"/>
<reference evidence="4 5" key="1">
    <citation type="journal article" date="2010" name="Cell">
        <title>The genome of Naegleria gruberi illuminates early eukaryotic versatility.</title>
        <authorList>
            <person name="Fritz-Laylin L.K."/>
            <person name="Prochnik S.E."/>
            <person name="Ginger M.L."/>
            <person name="Dacks J.B."/>
            <person name="Carpenter M.L."/>
            <person name="Field M.C."/>
            <person name="Kuo A."/>
            <person name="Paredez A."/>
            <person name="Chapman J."/>
            <person name="Pham J."/>
            <person name="Shu S."/>
            <person name="Neupane R."/>
            <person name="Cipriano M."/>
            <person name="Mancuso J."/>
            <person name="Tu H."/>
            <person name="Salamov A."/>
            <person name="Lindquist E."/>
            <person name="Shapiro H."/>
            <person name="Lucas S."/>
            <person name="Grigoriev I.V."/>
            <person name="Cande W.Z."/>
            <person name="Fulton C."/>
            <person name="Rokhsar D.S."/>
            <person name="Dawson S.C."/>
        </authorList>
    </citation>
    <scope>NUCLEOTIDE SEQUENCE [LARGE SCALE GENOMIC DNA]</scope>
    <source>
        <strain evidence="4 5">NEG-M</strain>
    </source>
</reference>
<dbReference type="VEuPathDB" id="AmoebaDB:NAEGRDRAFT_29921"/>
<dbReference type="InterPro" id="IPR002048">
    <property type="entry name" value="EF_hand_dom"/>
</dbReference>
<evidence type="ECO:0000256" key="1">
    <source>
        <dbReference type="ARBA" id="ARBA00022737"/>
    </source>
</evidence>
<dbReference type="InterPro" id="IPR018247">
    <property type="entry name" value="EF_Hand_1_Ca_BS"/>
</dbReference>
<gene>
    <name evidence="4" type="ORF">NAEGRDRAFT_29921</name>
</gene>